<protein>
    <submittedName>
        <fullName evidence="2">Uncharacterized protein</fullName>
    </submittedName>
</protein>
<name>A0A0D9YG20_9ORYZ</name>
<reference evidence="2" key="1">
    <citation type="submission" date="2013-08" db="EMBL/GenBank/DDBJ databases">
        <title>Oryza genome evolution.</title>
        <authorList>
            <person name="Wing R.A."/>
            <person name="Panaud O."/>
            <person name="Oliveira A.C."/>
        </authorList>
    </citation>
    <scope>NUCLEOTIDE SEQUENCE</scope>
</reference>
<dbReference type="Proteomes" id="UP000026961">
    <property type="component" value="Chromosome 1"/>
</dbReference>
<accession>A0A0D9YG20</accession>
<evidence type="ECO:0000256" key="1">
    <source>
        <dbReference type="SAM" id="MobiDB-lite"/>
    </source>
</evidence>
<dbReference type="HOGENOM" id="CLU_1963014_0_0_1"/>
<dbReference type="AlphaFoldDB" id="A0A0D9YG20"/>
<reference evidence="2" key="3">
    <citation type="submission" date="2018-05" db="EMBL/GenBank/DDBJ databases">
        <title>OgluRS3 (Oryza glumaepatula Reference Sequence Version 3).</title>
        <authorList>
            <person name="Zhang J."/>
            <person name="Kudrna D."/>
            <person name="Lee S."/>
            <person name="Talag J."/>
            <person name="Welchert J."/>
            <person name="Wing R.A."/>
        </authorList>
    </citation>
    <scope>NUCLEOTIDE SEQUENCE [LARGE SCALE GENOMIC DNA]</scope>
</reference>
<proteinExistence type="predicted"/>
<dbReference type="EnsemblPlants" id="OGLUM01G37990.4">
    <property type="protein sequence ID" value="OGLUM01G37990.4"/>
    <property type="gene ID" value="OGLUM01G37990"/>
</dbReference>
<sequence length="128" mass="12834">MLTEEDKSRSVLVRITFLHSPSIGTAAEGDETGRGGTNSGRPAASGGRRLGACAELAPSGEGLGPGGRVFVVTSSIIGLAGSDAGNLGTAFAGGRPPTMTEATTAGQSWVAARRRRRAGVGFDDPVHG</sequence>
<keyword evidence="3" id="KW-1185">Reference proteome</keyword>
<evidence type="ECO:0000313" key="2">
    <source>
        <dbReference type="EnsemblPlants" id="OGLUM01G37990.4"/>
    </source>
</evidence>
<organism evidence="2">
    <name type="scientific">Oryza glumipatula</name>
    <dbReference type="NCBI Taxonomy" id="40148"/>
    <lineage>
        <taxon>Eukaryota</taxon>
        <taxon>Viridiplantae</taxon>
        <taxon>Streptophyta</taxon>
        <taxon>Embryophyta</taxon>
        <taxon>Tracheophyta</taxon>
        <taxon>Spermatophyta</taxon>
        <taxon>Magnoliopsida</taxon>
        <taxon>Liliopsida</taxon>
        <taxon>Poales</taxon>
        <taxon>Poaceae</taxon>
        <taxon>BOP clade</taxon>
        <taxon>Oryzoideae</taxon>
        <taxon>Oryzeae</taxon>
        <taxon>Oryzinae</taxon>
        <taxon>Oryza</taxon>
    </lineage>
</organism>
<feature type="region of interest" description="Disordered" evidence="1">
    <location>
        <begin position="23"/>
        <end position="49"/>
    </location>
</feature>
<dbReference type="Gramene" id="OGLUM01G37990.4">
    <property type="protein sequence ID" value="OGLUM01G37990.4"/>
    <property type="gene ID" value="OGLUM01G37990"/>
</dbReference>
<evidence type="ECO:0000313" key="3">
    <source>
        <dbReference type="Proteomes" id="UP000026961"/>
    </source>
</evidence>
<reference evidence="2" key="2">
    <citation type="submission" date="2015-04" db="UniProtKB">
        <authorList>
            <consortium name="EnsemblPlants"/>
        </authorList>
    </citation>
    <scope>IDENTIFICATION</scope>
</reference>